<feature type="domain" description="C2H2-type" evidence="10">
    <location>
        <begin position="1102"/>
        <end position="1129"/>
    </location>
</feature>
<dbReference type="Proteomes" id="UP001233999">
    <property type="component" value="Unassembled WGS sequence"/>
</dbReference>
<dbReference type="SUPFAM" id="SSF57667">
    <property type="entry name" value="beta-beta-alpha zinc fingers"/>
    <property type="match status" value="11"/>
</dbReference>
<dbReference type="PANTHER" id="PTHR16515">
    <property type="entry name" value="PR DOMAIN ZINC FINGER PROTEIN"/>
    <property type="match status" value="1"/>
</dbReference>
<feature type="domain" description="C2H2-type" evidence="10">
    <location>
        <begin position="147"/>
        <end position="174"/>
    </location>
</feature>
<feature type="domain" description="C2H2-type" evidence="10">
    <location>
        <begin position="323"/>
        <end position="350"/>
    </location>
</feature>
<feature type="domain" description="C2H2-type" evidence="10">
    <location>
        <begin position="901"/>
        <end position="928"/>
    </location>
</feature>
<comment type="subcellular location">
    <subcellularLocation>
        <location evidence="1">Nucleus</location>
    </subcellularLocation>
</comment>
<evidence type="ECO:0000256" key="7">
    <source>
        <dbReference type="ARBA" id="ARBA00023242"/>
    </source>
</evidence>
<dbReference type="InterPro" id="IPR050331">
    <property type="entry name" value="Zinc_finger"/>
</dbReference>
<evidence type="ECO:0000256" key="4">
    <source>
        <dbReference type="ARBA" id="ARBA00022771"/>
    </source>
</evidence>
<feature type="domain" description="C2H2-type" evidence="10">
    <location>
        <begin position="834"/>
        <end position="861"/>
    </location>
</feature>
<feature type="domain" description="C2H2-type" evidence="10">
    <location>
        <begin position="959"/>
        <end position="987"/>
    </location>
</feature>
<dbReference type="PROSITE" id="PS00028">
    <property type="entry name" value="ZINC_FINGER_C2H2_1"/>
    <property type="match status" value="19"/>
</dbReference>
<feature type="domain" description="C2H2-type" evidence="10">
    <location>
        <begin position="264"/>
        <end position="291"/>
    </location>
</feature>
<feature type="domain" description="C2H2-type" evidence="10">
    <location>
        <begin position="407"/>
        <end position="434"/>
    </location>
</feature>
<keyword evidence="2" id="KW-0479">Metal-binding</keyword>
<dbReference type="Gene3D" id="3.30.160.60">
    <property type="entry name" value="Classic Zinc Finger"/>
    <property type="match status" value="14"/>
</dbReference>
<keyword evidence="4 8" id="KW-0863">Zinc-finger</keyword>
<dbReference type="EMBL" id="JASPKZ010007966">
    <property type="protein sequence ID" value="KAJ9581249.1"/>
    <property type="molecule type" value="Genomic_DNA"/>
</dbReference>
<evidence type="ECO:0000313" key="11">
    <source>
        <dbReference type="EMBL" id="KAJ9581249.1"/>
    </source>
</evidence>
<evidence type="ECO:0000256" key="3">
    <source>
        <dbReference type="ARBA" id="ARBA00022737"/>
    </source>
</evidence>
<keyword evidence="7" id="KW-0539">Nucleus</keyword>
<feature type="domain" description="C2H2-type" evidence="10">
    <location>
        <begin position="177"/>
        <end position="204"/>
    </location>
</feature>
<dbReference type="GO" id="GO:0005634">
    <property type="term" value="C:nucleus"/>
    <property type="evidence" value="ECO:0007669"/>
    <property type="project" value="UniProtKB-SubCell"/>
</dbReference>
<dbReference type="FunFam" id="3.30.160.60:FF:000204">
    <property type="entry name" value="Zinc finger protein 331"/>
    <property type="match status" value="1"/>
</dbReference>
<feature type="region of interest" description="Disordered" evidence="9">
    <location>
        <begin position="854"/>
        <end position="878"/>
    </location>
</feature>
<gene>
    <name evidence="11" type="ORF">L9F63_023575</name>
</gene>
<accession>A0AAD8E956</accession>
<reference evidence="11" key="2">
    <citation type="submission" date="2023-05" db="EMBL/GenBank/DDBJ databases">
        <authorList>
            <person name="Fouks B."/>
        </authorList>
    </citation>
    <scope>NUCLEOTIDE SEQUENCE</scope>
    <source>
        <strain evidence="11">Stay&amp;Tobe</strain>
        <tissue evidence="11">Testes</tissue>
    </source>
</reference>
<evidence type="ECO:0000256" key="8">
    <source>
        <dbReference type="PROSITE-ProRule" id="PRU00042"/>
    </source>
</evidence>
<reference evidence="11" key="1">
    <citation type="journal article" date="2023" name="IScience">
        <title>Live-bearing cockroach genome reveals convergent evolutionary mechanisms linked to viviparity in insects and beyond.</title>
        <authorList>
            <person name="Fouks B."/>
            <person name="Harrison M.C."/>
            <person name="Mikhailova A.A."/>
            <person name="Marchal E."/>
            <person name="English S."/>
            <person name="Carruthers M."/>
            <person name="Jennings E.C."/>
            <person name="Chiamaka E.L."/>
            <person name="Frigard R.A."/>
            <person name="Pippel M."/>
            <person name="Attardo G.M."/>
            <person name="Benoit J.B."/>
            <person name="Bornberg-Bauer E."/>
            <person name="Tobe S.S."/>
        </authorList>
    </citation>
    <scope>NUCLEOTIDE SEQUENCE</scope>
    <source>
        <strain evidence="11">Stay&amp;Tobe</strain>
    </source>
</reference>
<feature type="domain" description="C2H2-type" evidence="10">
    <location>
        <begin position="1017"/>
        <end position="1044"/>
    </location>
</feature>
<dbReference type="Pfam" id="PF00096">
    <property type="entry name" value="zf-C2H2"/>
    <property type="match status" value="8"/>
</dbReference>
<dbReference type="GO" id="GO:0006355">
    <property type="term" value="P:regulation of DNA-templated transcription"/>
    <property type="evidence" value="ECO:0007669"/>
    <property type="project" value="UniProtKB-ARBA"/>
</dbReference>
<protein>
    <recommendedName>
        <fullName evidence="10">C2H2-type domain-containing protein</fullName>
    </recommendedName>
</protein>
<dbReference type="GO" id="GO:0008270">
    <property type="term" value="F:zinc ion binding"/>
    <property type="evidence" value="ECO:0007669"/>
    <property type="project" value="UniProtKB-KW"/>
</dbReference>
<comment type="caution">
    <text evidence="11">The sequence shown here is derived from an EMBL/GenBank/DDBJ whole genome shotgun (WGS) entry which is preliminary data.</text>
</comment>
<sequence length="1161" mass="133943">MTSVYNVGDETDENTHFNPASFLNVTYNENVTSNHEEVSTEDKNFTKLERNVGEKDFSNKLQKRNQRLATFKTPLQTFDRKKKKTKHQSNAETSHHCCTFCDKYFTQKHLLRRHMKLHVTAAVSKDVFRDEIRQEKSGEIEDEKACYKCETCAFDCKCKSDYLQHKKIHKKEEKKLLSCHLCNKEFKFYSLLTHHIEGHKTKARVKKSLSCNICGKKYTKSGSLIKHALQHEGKGTFRCRPCGEVFTTEAERLKHRNEKHEKPWKCNVCNHMFATQEKLDSHIKWHENKETEVFICNVCGKEFKLKVNLKVHVESRCGTDPQHVCSICGKAFMTRGTLVTHALLHTGEKTFLCRFCGKSFRLKVEMQRHERSHTGEKPFVCKVCNKAFAHRESLVTHNTLHTGIRPYMCEACGSTFSCIGNLIKHRKTHRNRCALVTSSNKSKIKSNSNQLGINDKQIKTITDHCVLAENQKGVNSDVAQNLSVVPTLTGSCNNYRTSSFEENNEWVSPLFGNREQVSEQIPSVVDRFNPVGNFHPPNMERNIKSSQFYWGSTNIANMHSETMQTFGMYKELKADARCLPYPCSSDGLLTNNGKHVVGNFFQNFDNHKFQNYSSEKLTYDCRFQNSDHDKFSYNHKLAADFFQYSSFKQIDSLSHNAVSLKESYHSNEDNVNPPPQIENFYSSMKKHNGDDVNVASENEVSSFSAQQLPMCNNIKEGDIDNQQNASLSEVVPETESQEADESNFESPLDECSDNEFLEPEAETTSKFSLDCSTVEKTQTDDILLKEENNKSLVETNFEPFKKIHHERKQKYPLKCDLKDEKMDVISDNSGEIWLSCSFCNLDFTEEHLLSEHMLSHDSEKNEETHTKENSDSDEDEPLDKRLERQLKKVKLENSNFLQKKFLCQYCNKYFEFASQLNRHRKSHSAEEKAATPCRHCGKKYTSKACLLKHESQHTNNGVFKCRQCNNCFSSKQEYRSHRTKQHRKQWSCSECHRSFSNSSNLKNHYNNKHLGREAKSFACNICGKLFKQKGNLKVHVDSRCGSEPRHMCNICGKAFMSGGSLGTHLLLHTGEKTFLCRFCGKSYRLKVEMQRHERSHTGEKPFVCKICNKAFAHRESLVTHNTLHTGVRPYMCEACGSTFSCIGNLIKHRQTHNRRCDISRQ</sequence>
<feature type="domain" description="C2H2-type" evidence="10">
    <location>
        <begin position="209"/>
        <end position="236"/>
    </location>
</feature>
<dbReference type="InterPro" id="IPR036236">
    <property type="entry name" value="Znf_C2H2_sf"/>
</dbReference>
<evidence type="ECO:0000256" key="2">
    <source>
        <dbReference type="ARBA" id="ARBA00022723"/>
    </source>
</evidence>
<feature type="domain" description="C2H2-type" evidence="10">
    <location>
        <begin position="237"/>
        <end position="260"/>
    </location>
</feature>
<feature type="compositionally biased region" description="Basic and acidic residues" evidence="9">
    <location>
        <begin position="854"/>
        <end position="870"/>
    </location>
</feature>
<keyword evidence="5" id="KW-0862">Zinc</keyword>
<keyword evidence="6" id="KW-0238">DNA-binding</keyword>
<evidence type="ECO:0000256" key="6">
    <source>
        <dbReference type="ARBA" id="ARBA00023125"/>
    </source>
</evidence>
<feature type="region of interest" description="Disordered" evidence="9">
    <location>
        <begin position="728"/>
        <end position="751"/>
    </location>
</feature>
<dbReference type="InterPro" id="IPR013087">
    <property type="entry name" value="Znf_C2H2_type"/>
</dbReference>
<feature type="domain" description="C2H2-type" evidence="10">
    <location>
        <begin position="1046"/>
        <end position="1073"/>
    </location>
</feature>
<dbReference type="SMART" id="SM00355">
    <property type="entry name" value="ZnF_C2H2"/>
    <property type="match status" value="21"/>
</dbReference>
<dbReference type="PROSITE" id="PS50157">
    <property type="entry name" value="ZINC_FINGER_C2H2_2"/>
    <property type="match status" value="21"/>
</dbReference>
<proteinExistence type="predicted"/>
<dbReference type="PANTHER" id="PTHR16515:SF49">
    <property type="entry name" value="GASTRULA ZINC FINGER PROTEIN XLCGF49.1-LIKE-RELATED"/>
    <property type="match status" value="1"/>
</dbReference>
<name>A0AAD8E956_DIPPU</name>
<feature type="domain" description="C2H2-type" evidence="10">
    <location>
        <begin position="294"/>
        <end position="321"/>
    </location>
</feature>
<keyword evidence="3" id="KW-0677">Repeat</keyword>
<dbReference type="GO" id="GO:0003677">
    <property type="term" value="F:DNA binding"/>
    <property type="evidence" value="ECO:0007669"/>
    <property type="project" value="UniProtKB-KW"/>
</dbReference>
<feature type="domain" description="C2H2-type" evidence="10">
    <location>
        <begin position="986"/>
        <end position="1014"/>
    </location>
</feature>
<feature type="domain" description="C2H2-type" evidence="10">
    <location>
        <begin position="351"/>
        <end position="378"/>
    </location>
</feature>
<dbReference type="FunFam" id="3.30.160.60:FF:000100">
    <property type="entry name" value="Zinc finger 45-like"/>
    <property type="match status" value="2"/>
</dbReference>
<evidence type="ECO:0000256" key="1">
    <source>
        <dbReference type="ARBA" id="ARBA00004123"/>
    </source>
</evidence>
<organism evidence="11 12">
    <name type="scientific">Diploptera punctata</name>
    <name type="common">Pacific beetle cockroach</name>
    <dbReference type="NCBI Taxonomy" id="6984"/>
    <lineage>
        <taxon>Eukaryota</taxon>
        <taxon>Metazoa</taxon>
        <taxon>Ecdysozoa</taxon>
        <taxon>Arthropoda</taxon>
        <taxon>Hexapoda</taxon>
        <taxon>Insecta</taxon>
        <taxon>Pterygota</taxon>
        <taxon>Neoptera</taxon>
        <taxon>Polyneoptera</taxon>
        <taxon>Dictyoptera</taxon>
        <taxon>Blattodea</taxon>
        <taxon>Blaberoidea</taxon>
        <taxon>Blaberidae</taxon>
        <taxon>Diplopterinae</taxon>
        <taxon>Diploptera</taxon>
    </lineage>
</organism>
<feature type="domain" description="C2H2-type" evidence="10">
    <location>
        <begin position="1130"/>
        <end position="1157"/>
    </location>
</feature>
<feature type="domain" description="C2H2-type" evidence="10">
    <location>
        <begin position="1074"/>
        <end position="1101"/>
    </location>
</feature>
<feature type="domain" description="C2H2-type" evidence="10">
    <location>
        <begin position="96"/>
        <end position="118"/>
    </location>
</feature>
<evidence type="ECO:0000313" key="12">
    <source>
        <dbReference type="Proteomes" id="UP001233999"/>
    </source>
</evidence>
<evidence type="ECO:0000259" key="10">
    <source>
        <dbReference type="PROSITE" id="PS50157"/>
    </source>
</evidence>
<dbReference type="AlphaFoldDB" id="A0AAD8E956"/>
<feature type="compositionally biased region" description="Acidic residues" evidence="9">
    <location>
        <begin position="735"/>
        <end position="751"/>
    </location>
</feature>
<dbReference type="FunFam" id="3.30.160.60:FF:000446">
    <property type="entry name" value="Zinc finger protein"/>
    <property type="match status" value="2"/>
</dbReference>
<evidence type="ECO:0000256" key="9">
    <source>
        <dbReference type="SAM" id="MobiDB-lite"/>
    </source>
</evidence>
<feature type="domain" description="C2H2-type" evidence="10">
    <location>
        <begin position="379"/>
        <end position="406"/>
    </location>
</feature>
<dbReference type="FunFam" id="3.30.160.60:FF:002343">
    <property type="entry name" value="Zinc finger protein 33A"/>
    <property type="match status" value="2"/>
</dbReference>
<keyword evidence="12" id="KW-1185">Reference proteome</keyword>
<feature type="domain" description="C2H2-type" evidence="10">
    <location>
        <begin position="931"/>
        <end position="958"/>
    </location>
</feature>
<feature type="region of interest" description="Disordered" evidence="9">
    <location>
        <begin position="664"/>
        <end position="691"/>
    </location>
</feature>
<evidence type="ECO:0000256" key="5">
    <source>
        <dbReference type="ARBA" id="ARBA00022833"/>
    </source>
</evidence>